<dbReference type="RefSeq" id="WP_338539163.1">
    <property type="nucleotide sequence ID" value="NZ_CP104874.1"/>
</dbReference>
<evidence type="ECO:0000256" key="2">
    <source>
        <dbReference type="ARBA" id="ARBA00023125"/>
    </source>
</evidence>
<dbReference type="InterPro" id="IPR036390">
    <property type="entry name" value="WH_DNA-bd_sf"/>
</dbReference>
<dbReference type="PANTHER" id="PTHR30136">
    <property type="entry name" value="HELIX-TURN-HELIX TRANSCRIPTIONAL REGULATOR, ICLR FAMILY"/>
    <property type="match status" value="1"/>
</dbReference>
<dbReference type="InterPro" id="IPR029016">
    <property type="entry name" value="GAF-like_dom_sf"/>
</dbReference>
<dbReference type="InterPro" id="IPR005471">
    <property type="entry name" value="Tscrpt_reg_IclR_N"/>
</dbReference>
<protein>
    <submittedName>
        <fullName evidence="6">IclR family transcriptional regulator</fullName>
    </submittedName>
</protein>
<dbReference type="Gene3D" id="3.30.450.40">
    <property type="match status" value="1"/>
</dbReference>
<dbReference type="PANTHER" id="PTHR30136:SF24">
    <property type="entry name" value="HTH-TYPE TRANSCRIPTIONAL REPRESSOR ALLR"/>
    <property type="match status" value="1"/>
</dbReference>
<feature type="domain" description="HTH iclR-type" evidence="4">
    <location>
        <begin position="7"/>
        <end position="69"/>
    </location>
</feature>
<sequence length="250" mass="26415">MSGNQPTHSVVSAFRVLETVADLQPVGLSELAREVGLPKSTTQRMLTTLAEIGWLRATQESPTRWGLTYRALRLSRSVDGRSGLRDVALPVMSELQLATTETIHLAVPDGDALVLLERLDTSHRLRAFLALGTRIPFHASATGLAYLSACSDAEIDDRLRADLAPQTRDTLVDPDAVRAAIAEVGARGWSINPGGLSEGITAVGAPIIDRTGHPVGAMSVSGPSSRITPDRFDGLGARVAAAAGRIGRAL</sequence>
<organism evidence="6 7">
    <name type="scientific">Janibacter terrae</name>
    <dbReference type="NCBI Taxonomy" id="103817"/>
    <lineage>
        <taxon>Bacteria</taxon>
        <taxon>Bacillati</taxon>
        <taxon>Actinomycetota</taxon>
        <taxon>Actinomycetes</taxon>
        <taxon>Micrococcales</taxon>
        <taxon>Intrasporangiaceae</taxon>
        <taxon>Janibacter</taxon>
    </lineage>
</organism>
<proteinExistence type="predicted"/>
<evidence type="ECO:0000259" key="5">
    <source>
        <dbReference type="PROSITE" id="PS51078"/>
    </source>
</evidence>
<keyword evidence="7" id="KW-1185">Reference proteome</keyword>
<evidence type="ECO:0000313" key="6">
    <source>
        <dbReference type="EMBL" id="WWF06694.1"/>
    </source>
</evidence>
<dbReference type="SUPFAM" id="SSF46785">
    <property type="entry name" value="Winged helix' DNA-binding domain"/>
    <property type="match status" value="1"/>
</dbReference>
<evidence type="ECO:0000313" key="7">
    <source>
        <dbReference type="Proteomes" id="UP001381003"/>
    </source>
</evidence>
<dbReference type="EMBL" id="CP104874">
    <property type="protein sequence ID" value="WWF06694.1"/>
    <property type="molecule type" value="Genomic_DNA"/>
</dbReference>
<feature type="domain" description="IclR-ED" evidence="5">
    <location>
        <begin position="70"/>
        <end position="250"/>
    </location>
</feature>
<dbReference type="Pfam" id="PF01614">
    <property type="entry name" value="IclR_C"/>
    <property type="match status" value="1"/>
</dbReference>
<reference evidence="6 7" key="1">
    <citation type="submission" date="2022-09" db="EMBL/GenBank/DDBJ databases">
        <title>Complete genome sequence of Janibacter terrae strain COS04-44, PCL-degrading bacteria isolated from oil spilled coast.</title>
        <authorList>
            <person name="Park H."/>
            <person name="Kim J.Y."/>
            <person name="An S.H."/>
            <person name="Lee C.M."/>
            <person name="Weon H.-Y."/>
        </authorList>
    </citation>
    <scope>NUCLEOTIDE SEQUENCE [LARGE SCALE GENOMIC DNA]</scope>
    <source>
        <strain evidence="6 7">COS04-44</strain>
    </source>
</reference>
<dbReference type="PROSITE" id="PS51077">
    <property type="entry name" value="HTH_ICLR"/>
    <property type="match status" value="1"/>
</dbReference>
<dbReference type="InterPro" id="IPR050707">
    <property type="entry name" value="HTH_MetabolicPath_Reg"/>
</dbReference>
<keyword evidence="2" id="KW-0238">DNA-binding</keyword>
<dbReference type="InterPro" id="IPR014757">
    <property type="entry name" value="Tscrpt_reg_IclR_C"/>
</dbReference>
<name>A0ABZ2FK67_9MICO</name>
<evidence type="ECO:0000259" key="4">
    <source>
        <dbReference type="PROSITE" id="PS51077"/>
    </source>
</evidence>
<keyword evidence="3" id="KW-0804">Transcription</keyword>
<evidence type="ECO:0000256" key="3">
    <source>
        <dbReference type="ARBA" id="ARBA00023163"/>
    </source>
</evidence>
<dbReference type="Gene3D" id="1.10.10.10">
    <property type="entry name" value="Winged helix-like DNA-binding domain superfamily/Winged helix DNA-binding domain"/>
    <property type="match status" value="1"/>
</dbReference>
<dbReference type="PROSITE" id="PS51078">
    <property type="entry name" value="ICLR_ED"/>
    <property type="match status" value="1"/>
</dbReference>
<gene>
    <name evidence="6" type="ORF">N5P18_07445</name>
</gene>
<dbReference type="InterPro" id="IPR036388">
    <property type="entry name" value="WH-like_DNA-bd_sf"/>
</dbReference>
<dbReference type="SUPFAM" id="SSF55781">
    <property type="entry name" value="GAF domain-like"/>
    <property type="match status" value="1"/>
</dbReference>
<dbReference type="Pfam" id="PF09339">
    <property type="entry name" value="HTH_IclR"/>
    <property type="match status" value="1"/>
</dbReference>
<accession>A0ABZ2FK67</accession>
<dbReference type="SMART" id="SM00346">
    <property type="entry name" value="HTH_ICLR"/>
    <property type="match status" value="1"/>
</dbReference>
<evidence type="ECO:0000256" key="1">
    <source>
        <dbReference type="ARBA" id="ARBA00023015"/>
    </source>
</evidence>
<dbReference type="Proteomes" id="UP001381003">
    <property type="component" value="Chromosome"/>
</dbReference>
<keyword evidence="1" id="KW-0805">Transcription regulation</keyword>